<evidence type="ECO:0000256" key="5">
    <source>
        <dbReference type="ARBA" id="ARBA00022692"/>
    </source>
</evidence>
<dbReference type="PANTHER" id="PTHR32552">
    <property type="entry name" value="FERRICHROME IRON RECEPTOR-RELATED"/>
    <property type="match status" value="1"/>
</dbReference>
<gene>
    <name evidence="17" type="ORF">NJLHNGOC_08510</name>
</gene>
<evidence type="ECO:0000256" key="8">
    <source>
        <dbReference type="ARBA" id="ARBA00023065"/>
    </source>
</evidence>
<feature type="compositionally biased region" description="Low complexity" evidence="13">
    <location>
        <begin position="56"/>
        <end position="99"/>
    </location>
</feature>
<dbReference type="InterPro" id="IPR039426">
    <property type="entry name" value="TonB-dep_rcpt-like"/>
</dbReference>
<evidence type="ECO:0000256" key="6">
    <source>
        <dbReference type="ARBA" id="ARBA00022729"/>
    </source>
</evidence>
<dbReference type="Proteomes" id="UP000252680">
    <property type="component" value="Unassembled WGS sequence"/>
</dbReference>
<keyword evidence="11" id="KW-0998">Cell outer membrane</keyword>
<dbReference type="GO" id="GO:0015344">
    <property type="term" value="F:siderophore uptake transmembrane transporter activity"/>
    <property type="evidence" value="ECO:0007669"/>
    <property type="project" value="TreeGrafter"/>
</dbReference>
<keyword evidence="10 12" id="KW-0472">Membrane</keyword>
<evidence type="ECO:0000256" key="10">
    <source>
        <dbReference type="ARBA" id="ARBA00023136"/>
    </source>
</evidence>
<evidence type="ECO:0000256" key="9">
    <source>
        <dbReference type="ARBA" id="ARBA00023077"/>
    </source>
</evidence>
<dbReference type="Pfam" id="PF07715">
    <property type="entry name" value="Plug"/>
    <property type="match status" value="1"/>
</dbReference>
<dbReference type="InterPro" id="IPR036942">
    <property type="entry name" value="Beta-barrel_TonB_sf"/>
</dbReference>
<feature type="domain" description="TonB-dependent receptor plug" evidence="16">
    <location>
        <begin position="130"/>
        <end position="230"/>
    </location>
</feature>
<evidence type="ECO:0000256" key="7">
    <source>
        <dbReference type="ARBA" id="ARBA00023004"/>
    </source>
</evidence>
<dbReference type="SUPFAM" id="SSF56935">
    <property type="entry name" value="Porins"/>
    <property type="match status" value="1"/>
</dbReference>
<dbReference type="InterPro" id="IPR037066">
    <property type="entry name" value="Plug_dom_sf"/>
</dbReference>
<keyword evidence="4" id="KW-0410">Iron transport</keyword>
<organism evidence="17 18">
    <name type="scientific">Novacetimonas cocois</name>
    <dbReference type="NCBI Taxonomy" id="1747507"/>
    <lineage>
        <taxon>Bacteria</taxon>
        <taxon>Pseudomonadati</taxon>
        <taxon>Pseudomonadota</taxon>
        <taxon>Alphaproteobacteria</taxon>
        <taxon>Acetobacterales</taxon>
        <taxon>Acetobacteraceae</taxon>
        <taxon>Novacetimonas</taxon>
    </lineage>
</organism>
<keyword evidence="6" id="KW-0732">Signal</keyword>
<name>A0A365YWQ3_9PROT</name>
<dbReference type="Pfam" id="PF00593">
    <property type="entry name" value="TonB_dep_Rec_b-barrel"/>
    <property type="match status" value="1"/>
</dbReference>
<evidence type="ECO:0000259" key="15">
    <source>
        <dbReference type="Pfam" id="PF00593"/>
    </source>
</evidence>
<accession>A0A365YWQ3</accession>
<dbReference type="InterPro" id="IPR012910">
    <property type="entry name" value="Plug_dom"/>
</dbReference>
<keyword evidence="5 14" id="KW-0812">Transmembrane</keyword>
<evidence type="ECO:0000259" key="16">
    <source>
        <dbReference type="Pfam" id="PF07715"/>
    </source>
</evidence>
<evidence type="ECO:0000313" key="17">
    <source>
        <dbReference type="EMBL" id="RBM06701.1"/>
    </source>
</evidence>
<evidence type="ECO:0000256" key="12">
    <source>
        <dbReference type="RuleBase" id="RU003357"/>
    </source>
</evidence>
<evidence type="ECO:0000256" key="11">
    <source>
        <dbReference type="ARBA" id="ARBA00023237"/>
    </source>
</evidence>
<protein>
    <submittedName>
        <fullName evidence="17">TonB-dependent receptor</fullName>
    </submittedName>
</protein>
<evidence type="ECO:0000256" key="3">
    <source>
        <dbReference type="ARBA" id="ARBA00022452"/>
    </source>
</evidence>
<dbReference type="Gene3D" id="2.170.130.10">
    <property type="entry name" value="TonB-dependent receptor, plug domain"/>
    <property type="match status" value="1"/>
</dbReference>
<dbReference type="Gene3D" id="2.40.170.20">
    <property type="entry name" value="TonB-dependent receptor, beta-barrel domain"/>
    <property type="match status" value="1"/>
</dbReference>
<proteinExistence type="inferred from homology"/>
<reference evidence="17 18" key="1">
    <citation type="submission" date="2018-05" db="EMBL/GenBank/DDBJ databases">
        <title>Komagataeibacter cocois sp. nov., for a novel cellulose- producing strain isolated from coconut milk.</title>
        <authorList>
            <person name="Liu L."/>
            <person name="Wang Y."/>
            <person name="Liu S."/>
            <person name="Bi J."/>
            <person name="Chen H."/>
            <person name="Deng J."/>
            <person name="Zhang C."/>
            <person name="Hu Q."/>
            <person name="Li C."/>
        </authorList>
    </citation>
    <scope>NUCLEOTIDE SEQUENCE [LARGE SCALE GENOMIC DNA]</scope>
    <source>
        <strain evidence="17 18">WE7</strain>
    </source>
</reference>
<keyword evidence="17" id="KW-0675">Receptor</keyword>
<evidence type="ECO:0000256" key="1">
    <source>
        <dbReference type="ARBA" id="ARBA00004571"/>
    </source>
</evidence>
<dbReference type="RefSeq" id="WP_113596012.1">
    <property type="nucleotide sequence ID" value="NZ_QEXL01000010.1"/>
</dbReference>
<keyword evidence="8" id="KW-0406">Ion transport</keyword>
<comment type="subcellular location">
    <subcellularLocation>
        <location evidence="1">Cell outer membrane</location>
        <topology evidence="1">Multi-pass membrane protein</topology>
    </subcellularLocation>
</comment>
<keyword evidence="18" id="KW-1185">Reference proteome</keyword>
<dbReference type="InterPro" id="IPR000531">
    <property type="entry name" value="Beta-barrel_TonB"/>
</dbReference>
<keyword evidence="14" id="KW-1133">Transmembrane helix</keyword>
<evidence type="ECO:0000256" key="14">
    <source>
        <dbReference type="SAM" id="Phobius"/>
    </source>
</evidence>
<dbReference type="AlphaFoldDB" id="A0A365YWQ3"/>
<dbReference type="PANTHER" id="PTHR32552:SF89">
    <property type="entry name" value="CATECHOLATE SIDEROPHORE RECEPTOR FIU"/>
    <property type="match status" value="1"/>
</dbReference>
<feature type="domain" description="TonB-dependent receptor-like beta-barrel" evidence="15">
    <location>
        <begin position="342"/>
        <end position="796"/>
    </location>
</feature>
<comment type="similarity">
    <text evidence="12">Belongs to the TonB-dependent receptor family.</text>
</comment>
<dbReference type="EMBL" id="QEXL01000010">
    <property type="protein sequence ID" value="RBM06701.1"/>
    <property type="molecule type" value="Genomic_DNA"/>
</dbReference>
<keyword evidence="3" id="KW-1134">Transmembrane beta strand</keyword>
<feature type="region of interest" description="Disordered" evidence="13">
    <location>
        <begin position="38"/>
        <end position="126"/>
    </location>
</feature>
<sequence>MPLRVPPSRRLADTRAVSRPVLVAVMVVIGGTNGTAWAAASPGARAHSPANAPSDATAHAGPARPATGAATRMRGSQAHGQQTHGPQTHGQQTHGQQAHPPTPGTTHEHISVTGMHTHGHQPGGGLLREEKAAKSLSTIGTDFMDKQAPSATAFDMVAMLPGANVATSDPLGFSPQTNINVRGMGGDSIGYLLEGMPLNDIAYYNGYPGQFADTENYETVSLAQGSADLDAPVLNAAGGLMEMTFRDPSEHAGGFADVSYGSYNTNREFLRLETGNIGHTGIRGFVSYSHGYTDNWRGPGHDERQHIDFKFLREWGDDNRISVIGTWNSMVASYYPLVDKADWGRSGPFGAADNLARTYDTSDAAGGADYWKLYRQPERIFYVAAPARFNLTHGLRLKMTPYAQWSYGNDPSGTTLADAGMYAEGQATPRGVPGVDDIVRANWTQNSYRAGVNATLDWHIANHDLVLGAWYDYSDDNEKQPFTAVNAQGDAADIWVDRISRTILTPDGRQLQAGGFHSIAQTNALYVGDRMTFLHKRLHLEVGFKDVMLDRHGSTTDAAWNQTNVGTNTSIPLPRMAISYQITPRHQVFFNTTTSFRTPDESALFTTYSPITGSLDPNRVKNQYSVSEELGYRYSGTWLMGGVTLFNYDFTNREIQTTIDVNNATVASTLNGGGQTSRGVDVEIGTRPWHHWSPYLSGEYLHATIDDDISVGGDLLATRGRTAVNSPTLQASAGISYDDGHFFGMASVKYVGHQYATFTNDERLSDHATGNLAFGYRMDSHYFLSRPEFRMNFINITNQHYLSGVAAPTFNAHDTTGVHGTTIAGQAPTYYVGGGLAVLFTASTGF</sequence>
<keyword evidence="9 12" id="KW-0798">TonB box</keyword>
<evidence type="ECO:0000313" key="18">
    <source>
        <dbReference type="Proteomes" id="UP000252680"/>
    </source>
</evidence>
<feature type="transmembrane region" description="Helical" evidence="14">
    <location>
        <begin position="21"/>
        <end position="40"/>
    </location>
</feature>
<dbReference type="GO" id="GO:0009279">
    <property type="term" value="C:cell outer membrane"/>
    <property type="evidence" value="ECO:0007669"/>
    <property type="project" value="UniProtKB-SubCell"/>
</dbReference>
<dbReference type="OrthoDB" id="593427at2"/>
<comment type="caution">
    <text evidence="17">The sequence shown here is derived from an EMBL/GenBank/DDBJ whole genome shotgun (WGS) entry which is preliminary data.</text>
</comment>
<evidence type="ECO:0000256" key="13">
    <source>
        <dbReference type="SAM" id="MobiDB-lite"/>
    </source>
</evidence>
<keyword evidence="7" id="KW-0408">Iron</keyword>
<evidence type="ECO:0000256" key="2">
    <source>
        <dbReference type="ARBA" id="ARBA00022448"/>
    </source>
</evidence>
<keyword evidence="2" id="KW-0813">Transport</keyword>
<evidence type="ECO:0000256" key="4">
    <source>
        <dbReference type="ARBA" id="ARBA00022496"/>
    </source>
</evidence>